<reference evidence="2" key="1">
    <citation type="submission" date="2013-07" db="EMBL/GenBank/DDBJ databases">
        <title>The genome of Eucalyptus grandis.</title>
        <authorList>
            <person name="Schmutz J."/>
            <person name="Hayes R."/>
            <person name="Myburg A."/>
            <person name="Tuskan G."/>
            <person name="Grattapaglia D."/>
            <person name="Rokhsar D.S."/>
        </authorList>
    </citation>
    <scope>NUCLEOTIDE SEQUENCE</scope>
    <source>
        <tissue evidence="2">Leaf extractions</tissue>
    </source>
</reference>
<evidence type="ECO:0000256" key="1">
    <source>
        <dbReference type="SAM" id="MobiDB-lite"/>
    </source>
</evidence>
<feature type="compositionally biased region" description="Polar residues" evidence="1">
    <location>
        <begin position="161"/>
        <end position="170"/>
    </location>
</feature>
<sequence>MEMHLQGQCLANTITDDGTSNEKDKANALIFIRRHLHESLQTQYLSVRDPHILWRRLKDSYAVSNSLMQNCLRNFFSTFHASNIVLQQQYRQRQFATYYELISVLLIAEQTNELLLKNHDLRPVGSKALPEAHANFEKNTSHFKGYKRRQEHNPRRDDNKFNSPRKSNFGLNHGKEKKQKKVINESICHCCGMTGHWSRTCRTPKHFVDLYQASLKNTGKRGESHAIEINPTAITTVEANNISVGGTPLTPEVANASLDVSDFF</sequence>
<dbReference type="AlphaFoldDB" id="A0A059CW50"/>
<accession>A0A059CW50</accession>
<evidence type="ECO:0008006" key="3">
    <source>
        <dbReference type="Google" id="ProtNLM"/>
    </source>
</evidence>
<dbReference type="EMBL" id="KK198755">
    <property type="protein sequence ID" value="KCW82185.1"/>
    <property type="molecule type" value="Genomic_DNA"/>
</dbReference>
<protein>
    <recommendedName>
        <fullName evidence="3">CCHC-type domain-containing protein</fullName>
    </recommendedName>
</protein>
<proteinExistence type="predicted"/>
<feature type="compositionally biased region" description="Basic and acidic residues" evidence="1">
    <location>
        <begin position="151"/>
        <end position="160"/>
    </location>
</feature>
<dbReference type="OMA" id="CICEEPP"/>
<evidence type="ECO:0000313" key="2">
    <source>
        <dbReference type="EMBL" id="KCW82185.1"/>
    </source>
</evidence>
<name>A0A059CW50_EUCGR</name>
<dbReference type="PANTHER" id="PTHR33325:SF11">
    <property type="entry name" value="COLD SHOCK DOMAIN-CONTAINING PROTEIN 4-LIKE"/>
    <property type="match status" value="1"/>
</dbReference>
<dbReference type="SUPFAM" id="SSF57756">
    <property type="entry name" value="Retrovirus zinc finger-like domains"/>
    <property type="match status" value="1"/>
</dbReference>
<dbReference type="PANTHER" id="PTHR33325">
    <property type="entry name" value="ZINC FINGER, CCHC-TYPE-RELATED"/>
    <property type="match status" value="1"/>
</dbReference>
<dbReference type="GO" id="GO:0008270">
    <property type="term" value="F:zinc ion binding"/>
    <property type="evidence" value="ECO:0007669"/>
    <property type="project" value="InterPro"/>
</dbReference>
<organism evidence="2">
    <name type="scientific">Eucalyptus grandis</name>
    <name type="common">Flooded gum</name>
    <dbReference type="NCBI Taxonomy" id="71139"/>
    <lineage>
        <taxon>Eukaryota</taxon>
        <taxon>Viridiplantae</taxon>
        <taxon>Streptophyta</taxon>
        <taxon>Embryophyta</taxon>
        <taxon>Tracheophyta</taxon>
        <taxon>Spermatophyta</taxon>
        <taxon>Magnoliopsida</taxon>
        <taxon>eudicotyledons</taxon>
        <taxon>Gunneridae</taxon>
        <taxon>Pentapetalae</taxon>
        <taxon>rosids</taxon>
        <taxon>malvids</taxon>
        <taxon>Myrtales</taxon>
        <taxon>Myrtaceae</taxon>
        <taxon>Myrtoideae</taxon>
        <taxon>Eucalypteae</taxon>
        <taxon>Eucalyptus</taxon>
    </lineage>
</organism>
<dbReference type="InterPro" id="IPR036875">
    <property type="entry name" value="Znf_CCHC_sf"/>
</dbReference>
<dbReference type="GO" id="GO:0003676">
    <property type="term" value="F:nucleic acid binding"/>
    <property type="evidence" value="ECO:0007669"/>
    <property type="project" value="InterPro"/>
</dbReference>
<dbReference type="Gramene" id="KCW82185">
    <property type="protein sequence ID" value="KCW82185"/>
    <property type="gene ID" value="EUGRSUZ_C03575"/>
</dbReference>
<feature type="region of interest" description="Disordered" evidence="1">
    <location>
        <begin position="139"/>
        <end position="176"/>
    </location>
</feature>
<gene>
    <name evidence="2" type="ORF">EUGRSUZ_C03575</name>
</gene>
<dbReference type="InParanoid" id="A0A059CW50"/>